<evidence type="ECO:0000256" key="6">
    <source>
        <dbReference type="PROSITE-ProRule" id="PRU00433"/>
    </source>
</evidence>
<keyword evidence="5 6" id="KW-0408">Iron</keyword>
<accession>Q0K2C7</accession>
<evidence type="ECO:0000256" key="1">
    <source>
        <dbReference type="ARBA" id="ARBA00022448"/>
    </source>
</evidence>
<dbReference type="HOGENOM" id="CLU_084762_1_0_4"/>
<evidence type="ECO:0000256" key="5">
    <source>
        <dbReference type="ARBA" id="ARBA00023004"/>
    </source>
</evidence>
<protein>
    <submittedName>
        <fullName evidence="8">Cytochrome c, mono-or diheme variant</fullName>
    </submittedName>
</protein>
<dbReference type="SUPFAM" id="SSF46626">
    <property type="entry name" value="Cytochrome c"/>
    <property type="match status" value="1"/>
</dbReference>
<dbReference type="GO" id="GO:0009055">
    <property type="term" value="F:electron transfer activity"/>
    <property type="evidence" value="ECO:0007669"/>
    <property type="project" value="InterPro"/>
</dbReference>
<dbReference type="Pfam" id="PF13442">
    <property type="entry name" value="Cytochrome_CBB3"/>
    <property type="match status" value="1"/>
</dbReference>
<keyword evidence="3 6" id="KW-0479">Metal-binding</keyword>
<evidence type="ECO:0000313" key="8">
    <source>
        <dbReference type="EMBL" id="CAJ95847.1"/>
    </source>
</evidence>
<dbReference type="eggNOG" id="COG2010">
    <property type="taxonomic scope" value="Bacteria"/>
</dbReference>
<evidence type="ECO:0000313" key="9">
    <source>
        <dbReference type="Proteomes" id="UP000008210"/>
    </source>
</evidence>
<dbReference type="EMBL" id="AM260480">
    <property type="protein sequence ID" value="CAJ95847.1"/>
    <property type="molecule type" value="Genomic_DNA"/>
</dbReference>
<dbReference type="KEGG" id="reh:H16_B1056"/>
<dbReference type="InterPro" id="IPR036909">
    <property type="entry name" value="Cyt_c-like_dom_sf"/>
</dbReference>
<sequence length="197" mass="21019">MAARRSLLSGASGPGPAGWYGSCGNRANNQDPSTVGDIHENAAPPACLARALRVLTALPAGSVLAHGDVTPQAVDTKALPQLGDEWRPDNPYRSGDAHKEALRIGSSAYNQNCARCHGLEAVSGGIAPDLRKLDGDCVSLADAKKKQACMSEISQFYTTTVRKGRTRDGRVYMPPFDGVLSQEAVWAIKTYLESRHE</sequence>
<dbReference type="STRING" id="381666.H16_B1056"/>
<evidence type="ECO:0000256" key="3">
    <source>
        <dbReference type="ARBA" id="ARBA00022723"/>
    </source>
</evidence>
<evidence type="ECO:0000256" key="4">
    <source>
        <dbReference type="ARBA" id="ARBA00022982"/>
    </source>
</evidence>
<dbReference type="InterPro" id="IPR051811">
    <property type="entry name" value="Cytochrome_c550/c551-like"/>
</dbReference>
<keyword evidence="1" id="KW-0813">Transport</keyword>
<dbReference type="AlphaFoldDB" id="Q0K2C7"/>
<organism evidence="8 9">
    <name type="scientific">Cupriavidus necator (strain ATCC 17699 / DSM 428 / KCTC 22496 / NCIMB 10442 / H16 / Stanier 337)</name>
    <name type="common">Ralstonia eutropha</name>
    <dbReference type="NCBI Taxonomy" id="381666"/>
    <lineage>
        <taxon>Bacteria</taxon>
        <taxon>Pseudomonadati</taxon>
        <taxon>Pseudomonadota</taxon>
        <taxon>Betaproteobacteria</taxon>
        <taxon>Burkholderiales</taxon>
        <taxon>Burkholderiaceae</taxon>
        <taxon>Cupriavidus</taxon>
    </lineage>
</organism>
<keyword evidence="9" id="KW-1185">Reference proteome</keyword>
<dbReference type="NCBIfam" id="TIGR04494">
    <property type="entry name" value="c550_PedF"/>
    <property type="match status" value="1"/>
</dbReference>
<keyword evidence="2 6" id="KW-0349">Heme</keyword>
<dbReference type="InterPro" id="IPR009056">
    <property type="entry name" value="Cyt_c-like_dom"/>
</dbReference>
<evidence type="ECO:0000256" key="2">
    <source>
        <dbReference type="ARBA" id="ARBA00022617"/>
    </source>
</evidence>
<dbReference type="GO" id="GO:0046872">
    <property type="term" value="F:metal ion binding"/>
    <property type="evidence" value="ECO:0007669"/>
    <property type="project" value="UniProtKB-KW"/>
</dbReference>
<dbReference type="Gene3D" id="1.10.760.10">
    <property type="entry name" value="Cytochrome c-like domain"/>
    <property type="match status" value="1"/>
</dbReference>
<reference evidence="8 9" key="1">
    <citation type="journal article" date="2006" name="Nat. Biotechnol.">
        <title>Genome sequence of the bioplastic-producing 'Knallgas' bacterium Ralstonia eutropha H16.</title>
        <authorList>
            <person name="Pohlmann A."/>
            <person name="Fricke W.F."/>
            <person name="Reinecke F."/>
            <person name="Kusian B."/>
            <person name="Liesegang H."/>
            <person name="Cramm R."/>
            <person name="Eitinger T."/>
            <person name="Ewering C."/>
            <person name="Potter M."/>
            <person name="Schwartz E."/>
            <person name="Strittmatter A."/>
            <person name="Voss I."/>
            <person name="Gottschalk G."/>
            <person name="Steinbuechel A."/>
            <person name="Friedrich B."/>
            <person name="Bowien B."/>
        </authorList>
    </citation>
    <scope>NUCLEOTIDE SEQUENCE [LARGE SCALE GENOMIC DNA]</scope>
    <source>
        <strain evidence="9">ATCC 17699 / DSM 428 / KCTC 22496 / NCIMB 10442 / H16 / Stanier 337</strain>
    </source>
</reference>
<gene>
    <name evidence="8" type="primary">cccA</name>
    <name evidence="8" type="ordered locus">H16_B1056</name>
</gene>
<dbReference type="Proteomes" id="UP000008210">
    <property type="component" value="Chromosome 2"/>
</dbReference>
<name>Q0K2C7_CUPNH</name>
<dbReference type="PANTHER" id="PTHR37823:SF4">
    <property type="entry name" value="MENAQUINOL-CYTOCHROME C REDUCTASE CYTOCHROME B_C SUBUNIT"/>
    <property type="match status" value="1"/>
</dbReference>
<dbReference type="PROSITE" id="PS51007">
    <property type="entry name" value="CYTC"/>
    <property type="match status" value="1"/>
</dbReference>
<proteinExistence type="predicted"/>
<evidence type="ECO:0000259" key="7">
    <source>
        <dbReference type="PROSITE" id="PS51007"/>
    </source>
</evidence>
<dbReference type="GO" id="GO:0020037">
    <property type="term" value="F:heme binding"/>
    <property type="evidence" value="ECO:0007669"/>
    <property type="project" value="InterPro"/>
</dbReference>
<dbReference type="InterPro" id="IPR030991">
    <property type="entry name" value="c550_proteobact"/>
</dbReference>
<keyword evidence="4" id="KW-0249">Electron transport</keyword>
<feature type="domain" description="Cytochrome c" evidence="7">
    <location>
        <begin position="100"/>
        <end position="196"/>
    </location>
</feature>
<dbReference type="PANTHER" id="PTHR37823">
    <property type="entry name" value="CYTOCHROME C-553-LIKE"/>
    <property type="match status" value="1"/>
</dbReference>